<proteinExistence type="inferred from homology"/>
<keyword evidence="3" id="KW-0677">Repeat</keyword>
<evidence type="ECO:0000256" key="4">
    <source>
        <dbReference type="ARBA" id="ARBA00023251"/>
    </source>
</evidence>
<dbReference type="InterPro" id="IPR011004">
    <property type="entry name" value="Trimer_LpxA-like_sf"/>
</dbReference>
<sequence>MPDDKARFPDPASPDPLPHAPRVQWLKPLISRANIHVGDYSYYDDPIAPERFETDNVLYHFDHVGDLLRIGRFCALATGTTFIMNGANHKTNGISTFPFPIFGADWERHMALLHDNPSRGDTVLGHDVWCGYQSLIMPGVTIGHGAVVASRSVVTADVPPFAIVAGNPARIVKMRFSPEESARLLALAWWDWPIEQISRFIPLIMEGSITALEDAAAQMEVRTS</sequence>
<dbReference type="GO" id="GO:0016746">
    <property type="term" value="F:acyltransferase activity"/>
    <property type="evidence" value="ECO:0007669"/>
    <property type="project" value="UniProtKB-KW"/>
</dbReference>
<evidence type="ECO:0000256" key="2">
    <source>
        <dbReference type="ARBA" id="ARBA00022679"/>
    </source>
</evidence>
<dbReference type="CDD" id="cd03349">
    <property type="entry name" value="LbH_XAT"/>
    <property type="match status" value="1"/>
</dbReference>
<dbReference type="Gene3D" id="2.160.10.10">
    <property type="entry name" value="Hexapeptide repeat proteins"/>
    <property type="match status" value="1"/>
</dbReference>
<evidence type="ECO:0000256" key="5">
    <source>
        <dbReference type="ARBA" id="ARBA00023315"/>
    </source>
</evidence>
<dbReference type="InterPro" id="IPR050179">
    <property type="entry name" value="Trans_hexapeptide_repeat"/>
</dbReference>
<reference evidence="6 7" key="1">
    <citation type="submission" date="2019-09" db="EMBL/GenBank/DDBJ databases">
        <title>NBRP : Genome information of microbial organism related human and environment.</title>
        <authorList>
            <person name="Hattori M."/>
            <person name="Oshima K."/>
            <person name="Inaba H."/>
            <person name="Suda W."/>
            <person name="Sakamoto M."/>
            <person name="Iino T."/>
            <person name="Kitahara M."/>
            <person name="Oshida Y."/>
            <person name="Iida T."/>
            <person name="Kudo T."/>
            <person name="Itoh T."/>
            <person name="Ohkuma M."/>
        </authorList>
    </citation>
    <scope>NUCLEOTIDE SEQUENCE [LARGE SCALE GENOMIC DNA]</scope>
    <source>
        <strain evidence="6 7">Mie-1</strain>
    </source>
</reference>
<dbReference type="EMBL" id="BKCM01000005">
    <property type="protein sequence ID" value="GER00559.1"/>
    <property type="molecule type" value="Genomic_DNA"/>
</dbReference>
<dbReference type="Proteomes" id="UP000325187">
    <property type="component" value="Unassembled WGS sequence"/>
</dbReference>
<keyword evidence="2 6" id="KW-0808">Transferase</keyword>
<comment type="similarity">
    <text evidence="1">Belongs to the transferase hexapeptide repeat family.</text>
</comment>
<dbReference type="SUPFAM" id="SSF51161">
    <property type="entry name" value="Trimeric LpxA-like enzymes"/>
    <property type="match status" value="1"/>
</dbReference>
<keyword evidence="4" id="KW-0046">Antibiotic resistance</keyword>
<dbReference type="AlphaFoldDB" id="A0A5A7N022"/>
<dbReference type="PANTHER" id="PTHR43300:SF11">
    <property type="entry name" value="ACETYLTRANSFERASE RV3034C-RELATED"/>
    <property type="match status" value="1"/>
</dbReference>
<protein>
    <submittedName>
        <fullName evidence="6">Vat family streptogramin A O-acetyltransferase</fullName>
    </submittedName>
</protein>
<organism evidence="6 7">
    <name type="scientific">Iodidimonas gelatinilytica</name>
    <dbReference type="NCBI Taxonomy" id="1236966"/>
    <lineage>
        <taxon>Bacteria</taxon>
        <taxon>Pseudomonadati</taxon>
        <taxon>Pseudomonadota</taxon>
        <taxon>Alphaproteobacteria</taxon>
        <taxon>Iodidimonadales</taxon>
        <taxon>Iodidimonadaceae</taxon>
        <taxon>Iodidimonas</taxon>
    </lineage>
</organism>
<evidence type="ECO:0000313" key="7">
    <source>
        <dbReference type="Proteomes" id="UP000325187"/>
    </source>
</evidence>
<accession>A0A5A7N022</accession>
<evidence type="ECO:0000256" key="1">
    <source>
        <dbReference type="ARBA" id="ARBA00007274"/>
    </source>
</evidence>
<name>A0A5A7N022_9PROT</name>
<comment type="caution">
    <text evidence="6">The sequence shown here is derived from an EMBL/GenBank/DDBJ whole genome shotgun (WGS) entry which is preliminary data.</text>
</comment>
<keyword evidence="7" id="KW-1185">Reference proteome</keyword>
<dbReference type="GO" id="GO:0046677">
    <property type="term" value="P:response to antibiotic"/>
    <property type="evidence" value="ECO:0007669"/>
    <property type="project" value="UniProtKB-KW"/>
</dbReference>
<dbReference type="FunFam" id="2.160.10.10:FF:000037">
    <property type="entry name" value="Streptogramin A acetyltransferase"/>
    <property type="match status" value="1"/>
</dbReference>
<dbReference type="RefSeq" id="WP_210432372.1">
    <property type="nucleotide sequence ID" value="NZ_BKCM01000005.1"/>
</dbReference>
<evidence type="ECO:0000256" key="3">
    <source>
        <dbReference type="ARBA" id="ARBA00022737"/>
    </source>
</evidence>
<dbReference type="PANTHER" id="PTHR43300">
    <property type="entry name" value="ACETYLTRANSFERASE"/>
    <property type="match status" value="1"/>
</dbReference>
<evidence type="ECO:0000313" key="6">
    <source>
        <dbReference type="EMBL" id="GER00559.1"/>
    </source>
</evidence>
<gene>
    <name evidence="6" type="primary">satA</name>
    <name evidence="6" type="ORF">JCM17845_11820</name>
</gene>
<keyword evidence="5" id="KW-0012">Acyltransferase</keyword>